<reference evidence="2" key="1">
    <citation type="submission" date="2019-08" db="EMBL/GenBank/DDBJ databases">
        <authorList>
            <person name="Kucharzyk K."/>
            <person name="Murdoch R.W."/>
            <person name="Higgins S."/>
            <person name="Loffler F."/>
        </authorList>
    </citation>
    <scope>NUCLEOTIDE SEQUENCE</scope>
</reference>
<dbReference type="AlphaFoldDB" id="A0A645IQI0"/>
<dbReference type="InterPro" id="IPR054353">
    <property type="entry name" value="IstA-like_C"/>
</dbReference>
<evidence type="ECO:0000313" key="2">
    <source>
        <dbReference type="EMBL" id="MPN53628.1"/>
    </source>
</evidence>
<organism evidence="2">
    <name type="scientific">bioreactor metagenome</name>
    <dbReference type="NCBI Taxonomy" id="1076179"/>
    <lineage>
        <taxon>unclassified sequences</taxon>
        <taxon>metagenomes</taxon>
        <taxon>ecological metagenomes</taxon>
    </lineage>
</organism>
<evidence type="ECO:0000259" key="1">
    <source>
        <dbReference type="Pfam" id="PF22483"/>
    </source>
</evidence>
<gene>
    <name evidence="2" type="ORF">SDC9_201292</name>
</gene>
<accession>A0A645IQI0</accession>
<proteinExistence type="predicted"/>
<feature type="domain" description="Transposase for insertion sequence element IS21-like C-terminal" evidence="1">
    <location>
        <begin position="1"/>
        <end position="53"/>
    </location>
</feature>
<name>A0A645IQI0_9ZZZZ</name>
<protein>
    <recommendedName>
        <fullName evidence="1">Transposase for insertion sequence element IS21-like C-terminal domain-containing protein</fullName>
    </recommendedName>
</protein>
<dbReference type="Pfam" id="PF22483">
    <property type="entry name" value="Mu-transpos_C_2"/>
    <property type="match status" value="1"/>
</dbReference>
<dbReference type="EMBL" id="VSSQ01120935">
    <property type="protein sequence ID" value="MPN53628.1"/>
    <property type="molecule type" value="Genomic_DNA"/>
</dbReference>
<sequence length="88" mass="10517">MVQFRTSKYSVPIKYIGEEVEIRLTTAFIHIYYNGELIQTHPISEKKRSYTYDTHDAYEILKSDVFKHKEDEEIYAFIENSLAQYDDV</sequence>
<comment type="caution">
    <text evidence="2">The sequence shown here is derived from an EMBL/GenBank/DDBJ whole genome shotgun (WGS) entry which is preliminary data.</text>
</comment>